<dbReference type="FunFam" id="2.40.50.140:FF:000024">
    <property type="entry name" value="Lysine--tRNA ligase"/>
    <property type="match status" value="1"/>
</dbReference>
<dbReference type="AlphaFoldDB" id="A0ABD3P8C4"/>
<keyword evidence="7" id="KW-0648">Protein biosynthesis</keyword>
<comment type="caution">
    <text evidence="14">The sequence shown here is derived from an EMBL/GenBank/DDBJ whole genome shotgun (WGS) entry which is preliminary data.</text>
</comment>
<keyword evidence="3" id="KW-0436">Ligase</keyword>
<dbReference type="PRINTS" id="PR00982">
    <property type="entry name" value="TRNASYNTHLYS"/>
</dbReference>
<evidence type="ECO:0000256" key="8">
    <source>
        <dbReference type="ARBA" id="ARBA00023146"/>
    </source>
</evidence>
<keyword evidence="5" id="KW-0547">Nucleotide-binding</keyword>
<evidence type="ECO:0000259" key="13">
    <source>
        <dbReference type="PROSITE" id="PS50862"/>
    </source>
</evidence>
<dbReference type="CDD" id="cd00775">
    <property type="entry name" value="LysRS_core"/>
    <property type="match status" value="1"/>
</dbReference>
<dbReference type="GO" id="GO:0005524">
    <property type="term" value="F:ATP binding"/>
    <property type="evidence" value="ECO:0007669"/>
    <property type="project" value="UniProtKB-KW"/>
</dbReference>
<dbReference type="Pfam" id="PF01336">
    <property type="entry name" value="tRNA_anti-codon"/>
    <property type="match status" value="1"/>
</dbReference>
<dbReference type="SUPFAM" id="SSF50249">
    <property type="entry name" value="Nucleic acid-binding proteins"/>
    <property type="match status" value="1"/>
</dbReference>
<feature type="domain" description="Aminoacyl-transfer RNA synthetases class-II family profile" evidence="13">
    <location>
        <begin position="314"/>
        <end position="633"/>
    </location>
</feature>
<proteinExistence type="inferred from homology"/>
<dbReference type="GO" id="GO:0005737">
    <property type="term" value="C:cytoplasm"/>
    <property type="evidence" value="ECO:0007669"/>
    <property type="project" value="UniProtKB-ARBA"/>
</dbReference>
<evidence type="ECO:0000313" key="14">
    <source>
        <dbReference type="EMBL" id="KAL3784208.1"/>
    </source>
</evidence>
<dbReference type="NCBIfam" id="TIGR00499">
    <property type="entry name" value="lysS_bact"/>
    <property type="match status" value="1"/>
</dbReference>
<dbReference type="Proteomes" id="UP001530315">
    <property type="component" value="Unassembled WGS sequence"/>
</dbReference>
<dbReference type="InterPro" id="IPR012340">
    <property type="entry name" value="NA-bd_OB-fold"/>
</dbReference>
<comment type="similarity">
    <text evidence="1">Belongs to the class-II aminoacyl-tRNA synthetase family.</text>
</comment>
<dbReference type="GO" id="GO:0006412">
    <property type="term" value="P:translation"/>
    <property type="evidence" value="ECO:0007669"/>
    <property type="project" value="UniProtKB-KW"/>
</dbReference>
<accession>A0ABD3P8C4</accession>
<comment type="catalytic activity">
    <reaction evidence="10 11">
        <text>tRNA(Lys) + L-lysine + ATP = L-lysyl-tRNA(Lys) + AMP + diphosphate</text>
        <dbReference type="Rhea" id="RHEA:20792"/>
        <dbReference type="Rhea" id="RHEA-COMP:9696"/>
        <dbReference type="Rhea" id="RHEA-COMP:9697"/>
        <dbReference type="ChEBI" id="CHEBI:30616"/>
        <dbReference type="ChEBI" id="CHEBI:32551"/>
        <dbReference type="ChEBI" id="CHEBI:33019"/>
        <dbReference type="ChEBI" id="CHEBI:78442"/>
        <dbReference type="ChEBI" id="CHEBI:78529"/>
        <dbReference type="ChEBI" id="CHEBI:456215"/>
        <dbReference type="EC" id="6.1.1.6"/>
    </reaction>
</comment>
<dbReference type="PROSITE" id="PS50862">
    <property type="entry name" value="AA_TRNA_LIGASE_II"/>
    <property type="match status" value="1"/>
</dbReference>
<evidence type="ECO:0000256" key="3">
    <source>
        <dbReference type="ARBA" id="ARBA00022598"/>
    </source>
</evidence>
<keyword evidence="15" id="KW-1185">Reference proteome</keyword>
<evidence type="ECO:0000313" key="15">
    <source>
        <dbReference type="Proteomes" id="UP001530315"/>
    </source>
</evidence>
<dbReference type="GO" id="GO:0046872">
    <property type="term" value="F:metal ion binding"/>
    <property type="evidence" value="ECO:0007669"/>
    <property type="project" value="UniProtKB-KW"/>
</dbReference>
<evidence type="ECO:0000256" key="11">
    <source>
        <dbReference type="RuleBase" id="RU003748"/>
    </source>
</evidence>
<dbReference type="Gene3D" id="2.40.50.140">
    <property type="entry name" value="Nucleic acid-binding proteins"/>
    <property type="match status" value="1"/>
</dbReference>
<evidence type="ECO:0000256" key="2">
    <source>
        <dbReference type="ARBA" id="ARBA00013166"/>
    </source>
</evidence>
<dbReference type="InterPro" id="IPR002313">
    <property type="entry name" value="Lys-tRNA-ligase_II"/>
</dbReference>
<dbReference type="EMBL" id="JALLAZ020000937">
    <property type="protein sequence ID" value="KAL3784208.1"/>
    <property type="molecule type" value="Genomic_DNA"/>
</dbReference>
<evidence type="ECO:0000256" key="1">
    <source>
        <dbReference type="ARBA" id="ARBA00008226"/>
    </source>
</evidence>
<dbReference type="Pfam" id="PF00152">
    <property type="entry name" value="tRNA-synt_2"/>
    <property type="match status" value="1"/>
</dbReference>
<dbReference type="Pfam" id="PF00458">
    <property type="entry name" value="WHEP-TRS"/>
    <property type="match status" value="1"/>
</dbReference>
<dbReference type="EC" id="6.1.1.6" evidence="2 11"/>
<dbReference type="Gene3D" id="3.30.930.10">
    <property type="entry name" value="Bira Bifunctional Protein, Domain 2"/>
    <property type="match status" value="1"/>
</dbReference>
<evidence type="ECO:0000256" key="5">
    <source>
        <dbReference type="ARBA" id="ARBA00022741"/>
    </source>
</evidence>
<dbReference type="HAMAP" id="MF_00252">
    <property type="entry name" value="Lys_tRNA_synth_class2"/>
    <property type="match status" value="1"/>
</dbReference>
<dbReference type="InterPro" id="IPR018149">
    <property type="entry name" value="Lys-tRNA-synth_II_C"/>
</dbReference>
<dbReference type="InterPro" id="IPR004365">
    <property type="entry name" value="NA-bd_OB_tRNA"/>
</dbReference>
<dbReference type="InterPro" id="IPR000738">
    <property type="entry name" value="WHEP-TRS_dom"/>
</dbReference>
<evidence type="ECO:0000256" key="9">
    <source>
        <dbReference type="ARBA" id="ARBA00030563"/>
    </source>
</evidence>
<protein>
    <recommendedName>
        <fullName evidence="2 11">Lysine--tRNA ligase</fullName>
        <ecNumber evidence="2 11">6.1.1.6</ecNumber>
    </recommendedName>
    <alternativeName>
        <fullName evidence="9 11">Lysyl-tRNA synthetase</fullName>
    </alternativeName>
</protein>
<evidence type="ECO:0000256" key="6">
    <source>
        <dbReference type="ARBA" id="ARBA00022840"/>
    </source>
</evidence>
<evidence type="ECO:0000256" key="4">
    <source>
        <dbReference type="ARBA" id="ARBA00022723"/>
    </source>
</evidence>
<dbReference type="GO" id="GO:0004824">
    <property type="term" value="F:lysine-tRNA ligase activity"/>
    <property type="evidence" value="ECO:0007669"/>
    <property type="project" value="UniProtKB-EC"/>
</dbReference>
<dbReference type="InterPro" id="IPR004364">
    <property type="entry name" value="Aa-tRNA-synt_II"/>
</dbReference>
<dbReference type="SUPFAM" id="SSF55681">
    <property type="entry name" value="Class II aaRS and biotin synthetases"/>
    <property type="match status" value="1"/>
</dbReference>
<dbReference type="InterPro" id="IPR044136">
    <property type="entry name" value="Lys-tRNA-ligase_II_N"/>
</dbReference>
<keyword evidence="4" id="KW-0479">Metal-binding</keyword>
<dbReference type="CDD" id="cd04322">
    <property type="entry name" value="LysRS_N"/>
    <property type="match status" value="1"/>
</dbReference>
<name>A0ABD3P8C4_9STRA</name>
<keyword evidence="6" id="KW-0067">ATP-binding</keyword>
<dbReference type="InterPro" id="IPR045864">
    <property type="entry name" value="aa-tRNA-synth_II/BPL/LPL"/>
</dbReference>
<reference evidence="14 15" key="1">
    <citation type="submission" date="2024-10" db="EMBL/GenBank/DDBJ databases">
        <title>Updated reference genomes for cyclostephanoid diatoms.</title>
        <authorList>
            <person name="Roberts W.R."/>
            <person name="Alverson A.J."/>
        </authorList>
    </citation>
    <scope>NUCLEOTIDE SEQUENCE [LARGE SCALE GENOMIC DNA]</scope>
    <source>
        <strain evidence="14 15">AJA276-08</strain>
    </source>
</reference>
<evidence type="ECO:0000256" key="7">
    <source>
        <dbReference type="ARBA" id="ARBA00022917"/>
    </source>
</evidence>
<gene>
    <name evidence="14" type="ORF">ACHAW5_005260</name>
</gene>
<dbReference type="NCBIfam" id="NF001756">
    <property type="entry name" value="PRK00484.1"/>
    <property type="match status" value="1"/>
</dbReference>
<sequence length="635" mass="69512">MTTTTRNDDGDDDVVVLRLGAAAASTAAGADDDGTAADVSELEASIARKGDEIRALKAGGTTSKSELAPHVEELKALKAKLLSLAVPGEAEATTTTTTKTTKATTKTKGAHGGGKGRSKKGGGGDDDGDGETVVAVGVNELRDSRLAKVAAMRDAGVEPYAYSYDPNSSASELSRRYEGKLEPGEEDVDNEYALAGRVMVKRVFGRLAFYSLQDETGTMQLQFDKSRLGERDEGSFGNLKAWTDAGDIIGARGTVRRTEKGELTLYAREWTMLTKSALPLPDKFHGLTDVSKRYRNRHLDLIVNPAVRETFHKRARITSSLRRQLDARGFLEIETPVLHVQPGGAEAKPFETYHNTMDMELTLRIATELHLKRLIIGGFPRVYELGRIFRNEGISTRHNPEFTSVELYQAYADYNDMIELTEELVCGMANEVCDSTTIPYGEHTISLERPWRRVTMHDVVREAIPDFEFDLNDPSTLDAAKAAASSAGVPDVHKLTTVGYVLNACFEELCEPKLIQPTFVIDYPTEVSPLSKPHRSKAGVVERFELFATGREMANSFSELTDPVDQRERFEAQAAKKEAGDEEACDVDEEFLSALEQGMPPTGGLGIGIDRLVMLLTNSPSIRDVIAFPLLKPEV</sequence>
<dbReference type="PANTHER" id="PTHR42918">
    <property type="entry name" value="LYSYL-TRNA SYNTHETASE"/>
    <property type="match status" value="1"/>
</dbReference>
<evidence type="ECO:0000256" key="12">
    <source>
        <dbReference type="SAM" id="MobiDB-lite"/>
    </source>
</evidence>
<feature type="compositionally biased region" description="Low complexity" evidence="12">
    <location>
        <begin position="90"/>
        <end position="107"/>
    </location>
</feature>
<dbReference type="Gene3D" id="1.10.287.10">
    <property type="entry name" value="S15/NS1, RNA-binding"/>
    <property type="match status" value="1"/>
</dbReference>
<evidence type="ECO:0000256" key="10">
    <source>
        <dbReference type="ARBA" id="ARBA00048573"/>
    </source>
</evidence>
<keyword evidence="8" id="KW-0030">Aminoacyl-tRNA synthetase</keyword>
<organism evidence="14 15">
    <name type="scientific">Stephanodiscus triporus</name>
    <dbReference type="NCBI Taxonomy" id="2934178"/>
    <lineage>
        <taxon>Eukaryota</taxon>
        <taxon>Sar</taxon>
        <taxon>Stramenopiles</taxon>
        <taxon>Ochrophyta</taxon>
        <taxon>Bacillariophyta</taxon>
        <taxon>Coscinodiscophyceae</taxon>
        <taxon>Thalassiosirophycidae</taxon>
        <taxon>Stephanodiscales</taxon>
        <taxon>Stephanodiscaceae</taxon>
        <taxon>Stephanodiscus</taxon>
    </lineage>
</organism>
<dbReference type="InterPro" id="IPR006195">
    <property type="entry name" value="aa-tRNA-synth_II"/>
</dbReference>
<dbReference type="PANTHER" id="PTHR42918:SF15">
    <property type="entry name" value="LYSINE--TRNA LIGASE, CHLOROPLASTIC_MITOCHONDRIAL"/>
    <property type="match status" value="1"/>
</dbReference>
<feature type="region of interest" description="Disordered" evidence="12">
    <location>
        <begin position="90"/>
        <end position="131"/>
    </location>
</feature>